<evidence type="ECO:0000256" key="1">
    <source>
        <dbReference type="SAM" id="Phobius"/>
    </source>
</evidence>
<keyword evidence="2" id="KW-0966">Cell projection</keyword>
<feature type="transmembrane region" description="Helical" evidence="1">
    <location>
        <begin position="6"/>
        <end position="28"/>
    </location>
</feature>
<keyword evidence="1" id="KW-0472">Membrane</keyword>
<proteinExistence type="predicted"/>
<name>A0AAE3EJA5_9SPIR</name>
<keyword evidence="2" id="KW-0969">Cilium</keyword>
<dbReference type="InterPro" id="IPR058225">
    <property type="entry name" value="FlbB-like"/>
</dbReference>
<dbReference type="RefSeq" id="WP_230755413.1">
    <property type="nucleotide sequence ID" value="NZ_JAINWA010000003.1"/>
</dbReference>
<reference evidence="2" key="1">
    <citation type="submission" date="2021-08" db="EMBL/GenBank/DDBJ databases">
        <title>Comparative analyses of Brucepasteria parasyntrophica and Teretinema zuelzerae.</title>
        <authorList>
            <person name="Song Y."/>
            <person name="Brune A."/>
        </authorList>
    </citation>
    <scope>NUCLEOTIDE SEQUENCE</scope>
    <source>
        <strain evidence="2">DSM 1903</strain>
    </source>
</reference>
<gene>
    <name evidence="2" type="ORF">K7J14_08940</name>
</gene>
<organism evidence="2 3">
    <name type="scientific">Teretinema zuelzerae</name>
    <dbReference type="NCBI Taxonomy" id="156"/>
    <lineage>
        <taxon>Bacteria</taxon>
        <taxon>Pseudomonadati</taxon>
        <taxon>Spirochaetota</taxon>
        <taxon>Spirochaetia</taxon>
        <taxon>Spirochaetales</taxon>
        <taxon>Treponemataceae</taxon>
        <taxon>Teretinema</taxon>
    </lineage>
</organism>
<sequence>MAGRGTIGRVFVLLILILVLATGGILWFDYLGILQSRHIFAPVYSLFGLNPRTGVSTLPVDDGDLDADRIAKRLQAIELRSQELDLREEGLVRKENELLQVSQELDDRLSSVEERERTFNETIRQKEEREANIDQIARYVNGMPPKNAVENLLAMDDQDIIDILRTVESIAAAEGKTSSVAYWFSLMPASRAAEIQRKMANKPLSLP</sequence>
<comment type="caution">
    <text evidence="2">The sequence shown here is derived from an EMBL/GenBank/DDBJ whole genome shotgun (WGS) entry which is preliminary data.</text>
</comment>
<dbReference type="AlphaFoldDB" id="A0AAE3EJA5"/>
<dbReference type="Proteomes" id="UP001198163">
    <property type="component" value="Unassembled WGS sequence"/>
</dbReference>
<keyword evidence="1" id="KW-0812">Transmembrane</keyword>
<keyword evidence="3" id="KW-1185">Reference proteome</keyword>
<evidence type="ECO:0000313" key="2">
    <source>
        <dbReference type="EMBL" id="MCD1654828.1"/>
    </source>
</evidence>
<keyword evidence="1" id="KW-1133">Transmembrane helix</keyword>
<dbReference type="EMBL" id="JAINWA010000003">
    <property type="protein sequence ID" value="MCD1654828.1"/>
    <property type="molecule type" value="Genomic_DNA"/>
</dbReference>
<accession>A0AAE3EJA5</accession>
<protein>
    <submittedName>
        <fullName evidence="2">Flagellar protein FlbB</fullName>
    </submittedName>
</protein>
<dbReference type="NCBIfam" id="NF047368">
    <property type="entry name" value="collar_FlbB"/>
    <property type="match status" value="1"/>
</dbReference>
<keyword evidence="2" id="KW-0282">Flagellum</keyword>
<evidence type="ECO:0000313" key="3">
    <source>
        <dbReference type="Proteomes" id="UP001198163"/>
    </source>
</evidence>